<evidence type="ECO:0000256" key="5">
    <source>
        <dbReference type="ARBA" id="ARBA00022692"/>
    </source>
</evidence>
<dbReference type="STRING" id="398512.Bccel_0282"/>
<evidence type="ECO:0000256" key="1">
    <source>
        <dbReference type="ARBA" id="ARBA00004651"/>
    </source>
</evidence>
<dbReference type="PIRSF" id="PIRSF005091">
    <property type="entry name" value="Mmb_sulf_HI1246"/>
    <property type="match status" value="1"/>
</dbReference>
<dbReference type="RefSeq" id="WP_036946154.1">
    <property type="nucleotide sequence ID" value="NZ_KN050763.1"/>
</dbReference>
<dbReference type="eggNOG" id="COG1368">
    <property type="taxonomic scope" value="Bacteria"/>
</dbReference>
<accession>A0A0L6JH40</accession>
<name>A0A0L6JH40_9FIRM</name>
<keyword evidence="14" id="KW-1185">Reference proteome</keyword>
<dbReference type="EMBL" id="LGTC01000001">
    <property type="protein sequence ID" value="KNY25025.1"/>
    <property type="molecule type" value="Genomic_DNA"/>
</dbReference>
<evidence type="ECO:0000256" key="2">
    <source>
        <dbReference type="ARBA" id="ARBA00004936"/>
    </source>
</evidence>
<reference evidence="14" key="1">
    <citation type="submission" date="2015-07" db="EMBL/GenBank/DDBJ databases">
        <title>Near-Complete Genome Sequence of the Cellulolytic Bacterium Bacteroides (Pseudobacteroides) cellulosolvens ATCC 35603.</title>
        <authorList>
            <person name="Dassa B."/>
            <person name="Utturkar S.M."/>
            <person name="Klingeman D.M."/>
            <person name="Hurt R.A."/>
            <person name="Keller M."/>
            <person name="Xu J."/>
            <person name="Reddy Y.H.K."/>
            <person name="Borovok I."/>
            <person name="Grinberg I.R."/>
            <person name="Lamed R."/>
            <person name="Zhivin O."/>
            <person name="Bayer E.A."/>
            <person name="Brown S.D."/>
        </authorList>
    </citation>
    <scope>NUCLEOTIDE SEQUENCE [LARGE SCALE GENOMIC DNA]</scope>
    <source>
        <strain evidence="14">DSM 2933</strain>
    </source>
</reference>
<sequence>MEVPSVKSNTIQNLIKKPFMEVILMLAVFGGIFLKLIYFQFITHINGRPVLGSSNLSMLVSSIAAIFLIFSLVFLLSGKRTFGVLIIVDVVLTILFVADILYIRYYTTAITVPVLLALKFLDSVEGSVVSLFSKKDIFLFLDFPFLIALLFVFKQRIHLKANFAKRLIIFAVVLVLSVPAMFISFNKSDLKNGVFDNNQVIKNMGILYFHANDIFHFVKDDLLQSKTMTAEEKKQMEDFYKNKQVLGDKFKGVAKGKNLLIVQVESLQGFAMNKTINGKEVTPNLNKLAKENFYFDNYFYQVKGGNTSDAEFLTNTSLYPINEGAVFLRYPTNVYNTLPKALKERGYTTSSFHAYNPSFWNRSIMYQSLGIQNFISYEDFNLDEFAGWGGYALSDESFFRQSLEKIDTTKPFCSMLITLSSHHPYDYFGEKTNLDVKPYEKTVLGNYLGAINYVDSCIGKLIEDLKKRNLYDNTVVVIYGDHYALPKTQASDLYKLENVEPNNFNWLRLQKVPLIIHIPGVEGGQTISTASAQVDLLPTIANLMDIDFPYAMGQDMFNKKDGFALLRDYSVVTDKYLYDASESKVYNIKDGSPLNIDEYKNEIEKIMHLGKLSDLMIRKNAFKAVKK</sequence>
<keyword evidence="7 11" id="KW-0472">Membrane</keyword>
<comment type="similarity">
    <text evidence="3">Belongs to the LTA synthase family.</text>
</comment>
<evidence type="ECO:0000256" key="9">
    <source>
        <dbReference type="PIRSR" id="PIRSR005091-2"/>
    </source>
</evidence>
<keyword evidence="5 11" id="KW-0812">Transmembrane</keyword>
<dbReference type="PANTHER" id="PTHR47371">
    <property type="entry name" value="LIPOTEICHOIC ACID SYNTHASE"/>
    <property type="match status" value="1"/>
</dbReference>
<evidence type="ECO:0000256" key="11">
    <source>
        <dbReference type="SAM" id="Phobius"/>
    </source>
</evidence>
<feature type="transmembrane region" description="Helical" evidence="11">
    <location>
        <begin position="137"/>
        <end position="155"/>
    </location>
</feature>
<dbReference type="InterPro" id="IPR000917">
    <property type="entry name" value="Sulfatase_N"/>
</dbReference>
<dbReference type="InterPro" id="IPR012160">
    <property type="entry name" value="LtaS-like"/>
</dbReference>
<dbReference type="SUPFAM" id="SSF53649">
    <property type="entry name" value="Alkaline phosphatase-like"/>
    <property type="match status" value="1"/>
</dbReference>
<comment type="caution">
    <text evidence="13">The sequence shown here is derived from an EMBL/GenBank/DDBJ whole genome shotgun (WGS) entry which is preliminary data.</text>
</comment>
<evidence type="ECO:0000256" key="6">
    <source>
        <dbReference type="ARBA" id="ARBA00022989"/>
    </source>
</evidence>
<dbReference type="InterPro" id="IPR050448">
    <property type="entry name" value="OpgB/LTA_synthase_biosynth"/>
</dbReference>
<evidence type="ECO:0000256" key="3">
    <source>
        <dbReference type="ARBA" id="ARBA00009983"/>
    </source>
</evidence>
<keyword evidence="9" id="KW-0479">Metal-binding</keyword>
<dbReference type="CDD" id="cd16015">
    <property type="entry name" value="LTA_synthase"/>
    <property type="match status" value="1"/>
</dbReference>
<dbReference type="Proteomes" id="UP000036923">
    <property type="component" value="Unassembled WGS sequence"/>
</dbReference>
<dbReference type="GO" id="GO:0046872">
    <property type="term" value="F:metal ion binding"/>
    <property type="evidence" value="ECO:0007669"/>
    <property type="project" value="UniProtKB-KW"/>
</dbReference>
<gene>
    <name evidence="13" type="ORF">Bccel_0282</name>
</gene>
<feature type="binding site" evidence="10">
    <location>
        <position position="481"/>
    </location>
    <ligand>
        <name>Mn(2+)</name>
        <dbReference type="ChEBI" id="CHEBI:29035"/>
    </ligand>
</feature>
<keyword evidence="4" id="KW-1003">Cell membrane</keyword>
<dbReference type="PANTHER" id="PTHR47371:SF3">
    <property type="entry name" value="PHOSPHOGLYCEROL TRANSFERASE I"/>
    <property type="match status" value="1"/>
</dbReference>
<keyword evidence="6 11" id="KW-1133">Transmembrane helix</keyword>
<feature type="transmembrane region" description="Helical" evidence="11">
    <location>
        <begin position="22"/>
        <end position="42"/>
    </location>
</feature>
<evidence type="ECO:0000313" key="14">
    <source>
        <dbReference type="Proteomes" id="UP000036923"/>
    </source>
</evidence>
<dbReference type="PATRIC" id="fig|398512.5.peg.298"/>
<feature type="transmembrane region" description="Helical" evidence="11">
    <location>
        <begin position="54"/>
        <end position="75"/>
    </location>
</feature>
<evidence type="ECO:0000256" key="10">
    <source>
        <dbReference type="PIRSR" id="PIRSR005091-3"/>
    </source>
</evidence>
<dbReference type="Gene3D" id="3.30.1120.170">
    <property type="match status" value="1"/>
</dbReference>
<evidence type="ECO:0000256" key="4">
    <source>
        <dbReference type="ARBA" id="ARBA00022475"/>
    </source>
</evidence>
<feature type="transmembrane region" description="Helical" evidence="11">
    <location>
        <begin position="82"/>
        <end position="103"/>
    </location>
</feature>
<feature type="active site" evidence="8">
    <location>
        <position position="307"/>
    </location>
</feature>
<feature type="binding site" evidence="10">
    <location>
        <position position="307"/>
    </location>
    <ligand>
        <name>Mn(2+)</name>
        <dbReference type="ChEBI" id="CHEBI:29035"/>
    </ligand>
</feature>
<comment type="pathway">
    <text evidence="2">Cell wall biogenesis; lipoteichoic acid biosynthesis.</text>
</comment>
<feature type="binding site" evidence="9">
    <location>
        <position position="422"/>
    </location>
    <ligand>
        <name>substrate</name>
    </ligand>
</feature>
<evidence type="ECO:0000256" key="8">
    <source>
        <dbReference type="PIRSR" id="PIRSR005091-1"/>
    </source>
</evidence>
<dbReference type="OrthoDB" id="5901192at2"/>
<dbReference type="Pfam" id="PF00884">
    <property type="entry name" value="Sulfatase"/>
    <property type="match status" value="1"/>
</dbReference>
<feature type="binding site" evidence="10">
    <location>
        <position position="265"/>
    </location>
    <ligand>
        <name>Mn(2+)</name>
        <dbReference type="ChEBI" id="CHEBI:29035"/>
    </ligand>
</feature>
<feature type="domain" description="Sulfatase N-terminal" evidence="12">
    <location>
        <begin position="257"/>
        <end position="546"/>
    </location>
</feature>
<evidence type="ECO:0000259" key="12">
    <source>
        <dbReference type="Pfam" id="PF00884"/>
    </source>
</evidence>
<dbReference type="Gene3D" id="3.40.720.10">
    <property type="entry name" value="Alkaline Phosphatase, subunit A"/>
    <property type="match status" value="1"/>
</dbReference>
<dbReference type="AlphaFoldDB" id="A0A0L6JH40"/>
<protein>
    <submittedName>
        <fullName evidence="13">Sulfatase</fullName>
    </submittedName>
</protein>
<organism evidence="13 14">
    <name type="scientific">Pseudobacteroides cellulosolvens ATCC 35603 = DSM 2933</name>
    <dbReference type="NCBI Taxonomy" id="398512"/>
    <lineage>
        <taxon>Bacteria</taxon>
        <taxon>Bacillati</taxon>
        <taxon>Bacillota</taxon>
        <taxon>Clostridia</taxon>
        <taxon>Eubacteriales</taxon>
        <taxon>Oscillospiraceae</taxon>
        <taxon>Pseudobacteroides</taxon>
    </lineage>
</organism>
<dbReference type="InterPro" id="IPR017850">
    <property type="entry name" value="Alkaline_phosphatase_core_sf"/>
</dbReference>
<dbReference type="GO" id="GO:0005886">
    <property type="term" value="C:plasma membrane"/>
    <property type="evidence" value="ECO:0007669"/>
    <property type="project" value="UniProtKB-SubCell"/>
</dbReference>
<evidence type="ECO:0000313" key="13">
    <source>
        <dbReference type="EMBL" id="KNY25025.1"/>
    </source>
</evidence>
<comment type="subcellular location">
    <subcellularLocation>
        <location evidence="1">Cell membrane</location>
        <topology evidence="1">Multi-pass membrane protein</topology>
    </subcellularLocation>
</comment>
<keyword evidence="9" id="KW-0464">Manganese</keyword>
<feature type="binding site" evidence="10">
    <location>
        <position position="482"/>
    </location>
    <ligand>
        <name>Mn(2+)</name>
        <dbReference type="ChEBI" id="CHEBI:29035"/>
    </ligand>
</feature>
<feature type="transmembrane region" description="Helical" evidence="11">
    <location>
        <begin position="167"/>
        <end position="185"/>
    </location>
</feature>
<proteinExistence type="inferred from homology"/>
<evidence type="ECO:0000256" key="7">
    <source>
        <dbReference type="ARBA" id="ARBA00023136"/>
    </source>
</evidence>